<evidence type="ECO:0000256" key="1">
    <source>
        <dbReference type="ARBA" id="ARBA00022801"/>
    </source>
</evidence>
<dbReference type="Proteomes" id="UP000216021">
    <property type="component" value="Unassembled WGS sequence"/>
</dbReference>
<dbReference type="EMBL" id="MOXD01000002">
    <property type="protein sequence ID" value="OMQ25807.1"/>
    <property type="molecule type" value="Genomic_DNA"/>
</dbReference>
<evidence type="ECO:0000313" key="3">
    <source>
        <dbReference type="EMBL" id="OMQ25807.1"/>
    </source>
</evidence>
<keyword evidence="4" id="KW-1185">Reference proteome</keyword>
<feature type="domain" description="Isochorismatase-like" evidence="2">
    <location>
        <begin position="8"/>
        <end position="165"/>
    </location>
</feature>
<dbReference type="Pfam" id="PF00857">
    <property type="entry name" value="Isochorismatase"/>
    <property type="match status" value="1"/>
</dbReference>
<dbReference type="OrthoDB" id="5794853at2"/>
<proteinExistence type="predicted"/>
<organism evidence="3 4">
    <name type="scientific">Serratia oryzae</name>
    <dbReference type="NCBI Taxonomy" id="2034155"/>
    <lineage>
        <taxon>Bacteria</taxon>
        <taxon>Pseudomonadati</taxon>
        <taxon>Pseudomonadota</taxon>
        <taxon>Gammaproteobacteria</taxon>
        <taxon>Enterobacterales</taxon>
        <taxon>Yersiniaceae</taxon>
        <taxon>Serratia</taxon>
    </lineage>
</organism>
<sequence>MAVHTNPALIVIDLQNDYFPQGKFPLWNTTSVLENIKTAIGKANQANIPVILVQHIADGSKGIAPFFNEGTEGADIHPEILAAAPDAIVVKKAFADSFFHTTLEAELQRLAVTDLWICGMMTQNCVTHTAISKSAEKYSVSVLPDCSTTVSEILHLIALNAMSTRVPLVPSTDLL</sequence>
<dbReference type="InterPro" id="IPR000868">
    <property type="entry name" value="Isochorismatase-like_dom"/>
</dbReference>
<comment type="caution">
    <text evidence="3">The sequence shown here is derived from an EMBL/GenBank/DDBJ whole genome shotgun (WGS) entry which is preliminary data.</text>
</comment>
<evidence type="ECO:0000313" key="4">
    <source>
        <dbReference type="Proteomes" id="UP000216021"/>
    </source>
</evidence>
<dbReference type="InterPro" id="IPR050272">
    <property type="entry name" value="Isochorismatase-like_hydrls"/>
</dbReference>
<dbReference type="PANTHER" id="PTHR43540:SF15">
    <property type="entry name" value="BLR5631 PROTEIN"/>
    <property type="match status" value="1"/>
</dbReference>
<keyword evidence="1 3" id="KW-0378">Hydrolase</keyword>
<dbReference type="PANTHER" id="PTHR43540">
    <property type="entry name" value="PEROXYUREIDOACRYLATE/UREIDOACRYLATE AMIDOHYDROLASE-RELATED"/>
    <property type="match status" value="1"/>
</dbReference>
<dbReference type="RefSeq" id="WP_076941203.1">
    <property type="nucleotide sequence ID" value="NZ_MOXD01000002.1"/>
</dbReference>
<dbReference type="STRING" id="2034155.BMI79_05765"/>
<evidence type="ECO:0000259" key="2">
    <source>
        <dbReference type="Pfam" id="PF00857"/>
    </source>
</evidence>
<gene>
    <name evidence="3" type="ORF">BMI79_05765</name>
</gene>
<accession>A0A1S8CPY8</accession>
<dbReference type="Gene3D" id="3.40.50.850">
    <property type="entry name" value="Isochorismatase-like"/>
    <property type="match status" value="1"/>
</dbReference>
<protein>
    <submittedName>
        <fullName evidence="3">Cysteine hydrolase</fullName>
    </submittedName>
</protein>
<dbReference type="CDD" id="cd01014">
    <property type="entry name" value="nicotinamidase_related"/>
    <property type="match status" value="1"/>
</dbReference>
<dbReference type="AlphaFoldDB" id="A0A1S8CPY8"/>
<dbReference type="SUPFAM" id="SSF52499">
    <property type="entry name" value="Isochorismatase-like hydrolases"/>
    <property type="match status" value="1"/>
</dbReference>
<dbReference type="InterPro" id="IPR036380">
    <property type="entry name" value="Isochorismatase-like_sf"/>
</dbReference>
<dbReference type="GO" id="GO:0016787">
    <property type="term" value="F:hydrolase activity"/>
    <property type="evidence" value="ECO:0007669"/>
    <property type="project" value="UniProtKB-KW"/>
</dbReference>
<reference evidence="3 4" key="1">
    <citation type="submission" date="2016-11" db="EMBL/GenBank/DDBJ databases">
        <title>Rahnella oryzae sp. nov., isolated from rice root.</title>
        <authorList>
            <person name="Zhang X.-X."/>
            <person name="Zhang J."/>
        </authorList>
    </citation>
    <scope>NUCLEOTIDE SEQUENCE [LARGE SCALE GENOMIC DNA]</scope>
    <source>
        <strain evidence="3 4">J11-6</strain>
    </source>
</reference>
<name>A0A1S8CPY8_9GAMM</name>